<feature type="transmembrane region" description="Helical" evidence="5">
    <location>
        <begin position="169"/>
        <end position="190"/>
    </location>
</feature>
<dbReference type="Proteomes" id="UP001074446">
    <property type="component" value="Unassembled WGS sequence"/>
</dbReference>
<dbReference type="PANTHER" id="PTHR43424:SF1">
    <property type="entry name" value="LOCUS PUTATIVE PROTEIN 1-RELATED"/>
    <property type="match status" value="1"/>
</dbReference>
<feature type="transmembrane region" description="Helical" evidence="5">
    <location>
        <begin position="437"/>
        <end position="455"/>
    </location>
</feature>
<proteinExistence type="predicted"/>
<name>A0A9E4ZYB1_9EURY</name>
<evidence type="ECO:0000256" key="5">
    <source>
        <dbReference type="SAM" id="Phobius"/>
    </source>
</evidence>
<dbReference type="EMBL" id="JAPVER010000020">
    <property type="protein sequence ID" value="MCZ3367516.1"/>
    <property type="molecule type" value="Genomic_DNA"/>
</dbReference>
<evidence type="ECO:0000313" key="6">
    <source>
        <dbReference type="EMBL" id="MCZ3367516.1"/>
    </source>
</evidence>
<feature type="transmembrane region" description="Helical" evidence="5">
    <location>
        <begin position="250"/>
        <end position="272"/>
    </location>
</feature>
<feature type="transmembrane region" description="Helical" evidence="5">
    <location>
        <begin position="385"/>
        <end position="403"/>
    </location>
</feature>
<reference evidence="6" key="1">
    <citation type="submission" date="2022-12" db="EMBL/GenBank/DDBJ databases">
        <title>Reclassification of two methanogenic archaea species isolated from the Kolyma lowland permafrost.</title>
        <authorList>
            <person name="Trubitsyn V.E."/>
            <person name="Rivkina E.M."/>
            <person name="Shcherbakova V.A."/>
        </authorList>
    </citation>
    <scope>NUCLEOTIDE SEQUENCE</scope>
    <source>
        <strain evidence="6">M2</strain>
        <strain evidence="7">MK4</strain>
    </source>
</reference>
<accession>A0A9E4ZYB1</accession>
<dbReference type="RefSeq" id="WP_048082727.1">
    <property type="nucleotide sequence ID" value="NZ_JAPVER010000020.1"/>
</dbReference>
<keyword evidence="4 5" id="KW-0472">Membrane</keyword>
<evidence type="ECO:0000313" key="8">
    <source>
        <dbReference type="Proteomes" id="UP001068021"/>
    </source>
</evidence>
<evidence type="ECO:0000256" key="3">
    <source>
        <dbReference type="ARBA" id="ARBA00022989"/>
    </source>
</evidence>
<dbReference type="InterPro" id="IPR002797">
    <property type="entry name" value="Polysacc_synth"/>
</dbReference>
<feature type="transmembrane region" description="Helical" evidence="5">
    <location>
        <begin position="325"/>
        <end position="344"/>
    </location>
</feature>
<comment type="subcellular location">
    <subcellularLocation>
        <location evidence="1">Membrane</location>
        <topology evidence="1">Multi-pass membrane protein</topology>
    </subcellularLocation>
</comment>
<dbReference type="InterPro" id="IPR052556">
    <property type="entry name" value="PolySynth_Transporter"/>
</dbReference>
<feature type="transmembrane region" description="Helical" evidence="5">
    <location>
        <begin position="211"/>
        <end position="230"/>
    </location>
</feature>
<evidence type="ECO:0000256" key="4">
    <source>
        <dbReference type="ARBA" id="ARBA00023136"/>
    </source>
</evidence>
<keyword evidence="3 5" id="KW-1133">Transmembrane helix</keyword>
<keyword evidence="2 5" id="KW-0812">Transmembrane</keyword>
<protein>
    <submittedName>
        <fullName evidence="6">Flippase</fullName>
    </submittedName>
</protein>
<keyword evidence="8" id="KW-1185">Reference proteome</keyword>
<feature type="transmembrane region" description="Helical" evidence="5">
    <location>
        <begin position="356"/>
        <end position="379"/>
    </location>
</feature>
<feature type="transmembrane region" description="Helical" evidence="5">
    <location>
        <begin position="113"/>
        <end position="131"/>
    </location>
</feature>
<evidence type="ECO:0000256" key="2">
    <source>
        <dbReference type="ARBA" id="ARBA00022692"/>
    </source>
</evidence>
<feature type="transmembrane region" description="Helical" evidence="5">
    <location>
        <begin position="410"/>
        <end position="431"/>
    </location>
</feature>
<feature type="transmembrane region" description="Helical" evidence="5">
    <location>
        <begin position="12"/>
        <end position="32"/>
    </location>
</feature>
<comment type="caution">
    <text evidence="6">The sequence shown here is derived from an EMBL/GenBank/DDBJ whole genome shotgun (WGS) entry which is preliminary data.</text>
</comment>
<dbReference type="Pfam" id="PF01943">
    <property type="entry name" value="Polysacc_synt"/>
    <property type="match status" value="1"/>
</dbReference>
<evidence type="ECO:0000313" key="7">
    <source>
        <dbReference type="EMBL" id="MCZ3373336.1"/>
    </source>
</evidence>
<sequence length="474" mass="53602">MAINNIFKNFSSLFVSNVIINILSFLYTLLLARYLGVGGFGILSLAIALGGIFGIITDLGFSGLMTREVSRNKSLATEYLSNILCIRFVLAVLTFIIAIISLNLMDYSYQTKLVVYLITLSSIVSAIMSTYSSIFQSHEKMEYQAFGQTLNVVLIFIGILIAINLKFNVTIIALIYLLSSLIILFLNIIMSKIYLDVGINKINKKFWKPTIRAAIPFSLSLIFATVYFRVDVIILSLLQGEVSVGIYTASYNLLAALIFIPMIFTTTVLPLFSKLHIESQESLKTSYEKTFKYLLIIAIPIAIIATFYANNIILLIYGLDFKQSILSLQILIWTVPFIFATYLFRTLLISINKQNLLFKIILICLILNILFNLILIPFYGYLGSSVVNVLTEFIFFSICFRYISKYLHKVPLLIIFRILLSGIAMLILIYLLNSLNIFIALLGSIIAYIISLFYLRIFSKEELKTIIVTEINGE</sequence>
<evidence type="ECO:0000256" key="1">
    <source>
        <dbReference type="ARBA" id="ARBA00004141"/>
    </source>
</evidence>
<feature type="transmembrane region" description="Helical" evidence="5">
    <location>
        <begin position="38"/>
        <end position="59"/>
    </location>
</feature>
<dbReference type="CDD" id="cd13128">
    <property type="entry name" value="MATE_Wzx_like"/>
    <property type="match status" value="1"/>
</dbReference>
<gene>
    <name evidence="7" type="ORF">O3H35_11885</name>
    <name evidence="6" type="ORF">O3H54_16605</name>
</gene>
<feature type="transmembrane region" description="Helical" evidence="5">
    <location>
        <begin position="143"/>
        <end position="163"/>
    </location>
</feature>
<dbReference type="GO" id="GO:0016020">
    <property type="term" value="C:membrane"/>
    <property type="evidence" value="ECO:0007669"/>
    <property type="project" value="UniProtKB-SubCell"/>
</dbReference>
<feature type="transmembrane region" description="Helical" evidence="5">
    <location>
        <begin position="79"/>
        <end position="101"/>
    </location>
</feature>
<dbReference type="PANTHER" id="PTHR43424">
    <property type="entry name" value="LOCUS PUTATIVE PROTEIN 1-RELATED"/>
    <property type="match status" value="1"/>
</dbReference>
<organism evidence="6 8">
    <name type="scientific">Methanobacterium veterum</name>
    <dbReference type="NCBI Taxonomy" id="408577"/>
    <lineage>
        <taxon>Archaea</taxon>
        <taxon>Methanobacteriati</taxon>
        <taxon>Methanobacteriota</taxon>
        <taxon>Methanomada group</taxon>
        <taxon>Methanobacteria</taxon>
        <taxon>Methanobacteriales</taxon>
        <taxon>Methanobacteriaceae</taxon>
        <taxon>Methanobacterium</taxon>
    </lineage>
</organism>
<dbReference type="AlphaFoldDB" id="A0A9E4ZYB1"/>
<dbReference type="EMBL" id="JAPVES010000030">
    <property type="protein sequence ID" value="MCZ3373336.1"/>
    <property type="molecule type" value="Genomic_DNA"/>
</dbReference>
<feature type="transmembrane region" description="Helical" evidence="5">
    <location>
        <begin position="293"/>
        <end position="319"/>
    </location>
</feature>
<dbReference type="Proteomes" id="UP001068021">
    <property type="component" value="Unassembled WGS sequence"/>
</dbReference>